<protein>
    <recommendedName>
        <fullName evidence="10">WD repeat-containing protein 75 second beta-propeller domain-containing protein</fullName>
    </recommendedName>
</protein>
<keyword evidence="6" id="KW-0804">Transcription</keyword>
<dbReference type="SUPFAM" id="SSF50978">
    <property type="entry name" value="WD40 repeat-like"/>
    <property type="match status" value="1"/>
</dbReference>
<evidence type="ECO:0000256" key="4">
    <source>
        <dbReference type="ARBA" id="ARBA00022574"/>
    </source>
</evidence>
<dbReference type="AlphaFoldDB" id="A0A9P6TDS4"/>
<dbReference type="InterPro" id="IPR001680">
    <property type="entry name" value="WD40_rpt"/>
</dbReference>
<dbReference type="Pfam" id="PF00400">
    <property type="entry name" value="WD40"/>
    <property type="match status" value="1"/>
</dbReference>
<accession>A0A9P6TDS4</accession>
<comment type="caution">
    <text evidence="11">The sequence shown here is derived from an EMBL/GenBank/DDBJ whole genome shotgun (WGS) entry which is preliminary data.</text>
</comment>
<dbReference type="InterPro" id="IPR011047">
    <property type="entry name" value="Quinoprotein_ADH-like_sf"/>
</dbReference>
<evidence type="ECO:0000256" key="8">
    <source>
        <dbReference type="PROSITE-ProRule" id="PRU00221"/>
    </source>
</evidence>
<reference evidence="11" key="1">
    <citation type="submission" date="2013-11" db="EMBL/GenBank/DDBJ databases">
        <title>Genome sequence of the fusiform rust pathogen reveals effectors for host alternation and coevolution with pine.</title>
        <authorList>
            <consortium name="DOE Joint Genome Institute"/>
            <person name="Smith K."/>
            <person name="Pendleton A."/>
            <person name="Kubisiak T."/>
            <person name="Anderson C."/>
            <person name="Salamov A."/>
            <person name="Aerts A."/>
            <person name="Riley R."/>
            <person name="Clum A."/>
            <person name="Lindquist E."/>
            <person name="Ence D."/>
            <person name="Campbell M."/>
            <person name="Kronenberg Z."/>
            <person name="Feau N."/>
            <person name="Dhillon B."/>
            <person name="Hamelin R."/>
            <person name="Burleigh J."/>
            <person name="Smith J."/>
            <person name="Yandell M."/>
            <person name="Nelson C."/>
            <person name="Grigoriev I."/>
            <person name="Davis J."/>
        </authorList>
    </citation>
    <scope>NUCLEOTIDE SEQUENCE</scope>
    <source>
        <strain evidence="11">G11</strain>
    </source>
</reference>
<evidence type="ECO:0000313" key="11">
    <source>
        <dbReference type="EMBL" id="KAG0148074.1"/>
    </source>
</evidence>
<dbReference type="InterPro" id="IPR053826">
    <property type="entry name" value="WDR75"/>
</dbReference>
<evidence type="ECO:0000256" key="2">
    <source>
        <dbReference type="ARBA" id="ARBA00022517"/>
    </source>
</evidence>
<dbReference type="GO" id="GO:0003723">
    <property type="term" value="F:RNA binding"/>
    <property type="evidence" value="ECO:0007669"/>
    <property type="project" value="InterPro"/>
</dbReference>
<dbReference type="GO" id="GO:0045943">
    <property type="term" value="P:positive regulation of transcription by RNA polymerase I"/>
    <property type="evidence" value="ECO:0007669"/>
    <property type="project" value="InterPro"/>
</dbReference>
<dbReference type="InterPro" id="IPR015943">
    <property type="entry name" value="WD40/YVTN_repeat-like_dom_sf"/>
</dbReference>
<dbReference type="Gene3D" id="2.130.10.10">
    <property type="entry name" value="YVTN repeat-like/Quinoprotein amine dehydrogenase"/>
    <property type="match status" value="2"/>
</dbReference>
<keyword evidence="12" id="KW-1185">Reference proteome</keyword>
<evidence type="ECO:0000259" key="10">
    <source>
        <dbReference type="Pfam" id="PF23769"/>
    </source>
</evidence>
<feature type="repeat" description="WD" evidence="8">
    <location>
        <begin position="568"/>
        <end position="610"/>
    </location>
</feature>
<dbReference type="GO" id="GO:0006364">
    <property type="term" value="P:rRNA processing"/>
    <property type="evidence" value="ECO:0007669"/>
    <property type="project" value="UniProtKB-KW"/>
</dbReference>
<keyword evidence="5" id="KW-0677">Repeat</keyword>
<dbReference type="PROSITE" id="PS50082">
    <property type="entry name" value="WD_REPEATS_2"/>
    <property type="match status" value="2"/>
</dbReference>
<evidence type="ECO:0000256" key="3">
    <source>
        <dbReference type="ARBA" id="ARBA00022552"/>
    </source>
</evidence>
<keyword evidence="4 8" id="KW-0853">WD repeat</keyword>
<evidence type="ECO:0000256" key="9">
    <source>
        <dbReference type="SAM" id="MobiDB-lite"/>
    </source>
</evidence>
<dbReference type="GO" id="GO:2000234">
    <property type="term" value="P:positive regulation of rRNA processing"/>
    <property type="evidence" value="ECO:0007669"/>
    <property type="project" value="TreeGrafter"/>
</dbReference>
<dbReference type="InterPro" id="IPR057644">
    <property type="entry name" value="Beta-prop_WDR75_2nd"/>
</dbReference>
<gene>
    <name evidence="11" type="ORF">CROQUDRAFT_61088</name>
</gene>
<comment type="subcellular location">
    <subcellularLocation>
        <location evidence="1">Nucleus</location>
        <location evidence="1">Nucleolus</location>
    </subcellularLocation>
</comment>
<dbReference type="Pfam" id="PF23769">
    <property type="entry name" value="Beta-prop_WDR75_2nd"/>
    <property type="match status" value="1"/>
</dbReference>
<dbReference type="PANTHER" id="PTHR44215">
    <property type="entry name" value="WD REPEAT-CONTAINING PROTEIN 75"/>
    <property type="match status" value="1"/>
</dbReference>
<dbReference type="EMBL" id="MU167241">
    <property type="protein sequence ID" value="KAG0148074.1"/>
    <property type="molecule type" value="Genomic_DNA"/>
</dbReference>
<keyword evidence="2" id="KW-0690">Ribosome biogenesis</keyword>
<proteinExistence type="predicted"/>
<sequence>MKLQPLVQPSHSACPSVISDDSSYCFVPGVPLSIHTYSTHNAVLLSTYTLPTSSDTTRLVAIHKHPHFPNHQLVLVASDGTFYVYDFQKSCLLASYRTGLPIIFSRLRQTSIPTHEIKPGDLQPTTTPLTLFVVAQKPSLFTISDNKSKVITKRHVQALPGTRPKEIRIESTLFAVRLHALVPGGRQQTAGRLEGKYATMKMLKTAKATCFSASTCGNWLGIVTGTSIWLVRLIRQEVFENWNMDEQKTEPRFQAVHLKACEKITSIAFPPKSHLDHFTSPLGCSSIDLSCMPCDYFATGSSAGRIALWHALSESQWKSFVKETANQPSVSLPCPTSVSHWHAHAVADLAFTRNGSYLISGGEEAVVVLWRLDDFEGVGQDSKSFLARLRSPIQHLSLIDRLPTNEPGVMVTTKDGRLLLVSTASMSITKTLRLAKMNQLPQLSRRRTCLISSLSTPLGSKLDPSRPYGLLMVPSSHQTTLHVLDGGSGDLMNEINVTPKNIVSRRDDRSIVEPVLTHVALGGQRDRYMATIDSWHDTHRGFEPEITLKLWERDSENAKNFNLIARVDNPHEDEITSLNFSPAAVPSLVTTSTDGTIKLWSFSQVTTRSKPIKPVKPSKLDWLKSSSLSYRALDALDSSFSEDGTVMAVLHSQCVSIWNIPEHQLLKTVGSGSRARLGVLRKVCFVGASMNKLMILGRRGFEIIELTASKENGVWKSPIDHILRIPHSDYIVAFSKSTERKQAVEDPTQPSRPGQSLLNIIDISLMKLVYNTKVRATRAAVFVKERNRPPTSKHELLDGLVLYTVNGGLFRFGEDVFELYAASAAAEAREADPSTRMSLPFKELLSHQSDEGPPLDEFTLRPLNGATGGKELREMFESLLSMPPHLIPPSRMIWSNLLVPTALPTSNSTFKDSRSSETEPAYAPSSTNEHEEDECTTELEIPIPTSGMRPITIKELDSPPLPR</sequence>
<organism evidence="11 12">
    <name type="scientific">Cronartium quercuum f. sp. fusiforme G11</name>
    <dbReference type="NCBI Taxonomy" id="708437"/>
    <lineage>
        <taxon>Eukaryota</taxon>
        <taxon>Fungi</taxon>
        <taxon>Dikarya</taxon>
        <taxon>Basidiomycota</taxon>
        <taxon>Pucciniomycotina</taxon>
        <taxon>Pucciniomycetes</taxon>
        <taxon>Pucciniales</taxon>
        <taxon>Coleosporiaceae</taxon>
        <taxon>Cronartium</taxon>
    </lineage>
</organism>
<evidence type="ECO:0000256" key="5">
    <source>
        <dbReference type="ARBA" id="ARBA00022737"/>
    </source>
</evidence>
<dbReference type="GO" id="GO:0032040">
    <property type="term" value="C:small-subunit processome"/>
    <property type="evidence" value="ECO:0007669"/>
    <property type="project" value="InterPro"/>
</dbReference>
<dbReference type="Proteomes" id="UP000886653">
    <property type="component" value="Unassembled WGS sequence"/>
</dbReference>
<keyword evidence="7" id="KW-0539">Nucleus</keyword>
<dbReference type="PANTHER" id="PTHR44215:SF1">
    <property type="entry name" value="WD REPEAT-CONTAINING PROTEIN 75"/>
    <property type="match status" value="1"/>
</dbReference>
<evidence type="ECO:0000256" key="7">
    <source>
        <dbReference type="ARBA" id="ARBA00023242"/>
    </source>
</evidence>
<evidence type="ECO:0000256" key="6">
    <source>
        <dbReference type="ARBA" id="ARBA00023163"/>
    </source>
</evidence>
<name>A0A9P6TDS4_9BASI</name>
<feature type="region of interest" description="Disordered" evidence="9">
    <location>
        <begin position="905"/>
        <end position="963"/>
    </location>
</feature>
<dbReference type="SUPFAM" id="SSF50998">
    <property type="entry name" value="Quinoprotein alcohol dehydrogenase-like"/>
    <property type="match status" value="1"/>
</dbReference>
<dbReference type="OrthoDB" id="4096at2759"/>
<feature type="domain" description="WD repeat-containing protein 75 second beta-propeller" evidence="10">
    <location>
        <begin position="524"/>
        <end position="742"/>
    </location>
</feature>
<dbReference type="InterPro" id="IPR036322">
    <property type="entry name" value="WD40_repeat_dom_sf"/>
</dbReference>
<feature type="repeat" description="WD" evidence="8">
    <location>
        <begin position="339"/>
        <end position="380"/>
    </location>
</feature>
<dbReference type="PROSITE" id="PS50294">
    <property type="entry name" value="WD_REPEATS_REGION"/>
    <property type="match status" value="2"/>
</dbReference>
<keyword evidence="3" id="KW-0698">rRNA processing</keyword>
<feature type="region of interest" description="Disordered" evidence="9">
    <location>
        <begin position="846"/>
        <end position="866"/>
    </location>
</feature>
<evidence type="ECO:0000313" key="12">
    <source>
        <dbReference type="Proteomes" id="UP000886653"/>
    </source>
</evidence>
<evidence type="ECO:0000256" key="1">
    <source>
        <dbReference type="ARBA" id="ARBA00004604"/>
    </source>
</evidence>
<dbReference type="SMART" id="SM00320">
    <property type="entry name" value="WD40"/>
    <property type="match status" value="4"/>
</dbReference>